<dbReference type="InterPro" id="IPR029056">
    <property type="entry name" value="Ribokinase-like"/>
</dbReference>
<dbReference type="Pfam" id="PF00294">
    <property type="entry name" value="PfkB"/>
    <property type="match status" value="1"/>
</dbReference>
<dbReference type="CDD" id="cd01166">
    <property type="entry name" value="KdgK"/>
    <property type="match status" value="1"/>
</dbReference>
<dbReference type="Proteomes" id="UP001501004">
    <property type="component" value="Unassembled WGS sequence"/>
</dbReference>
<dbReference type="InterPro" id="IPR011611">
    <property type="entry name" value="PfkB_dom"/>
</dbReference>
<feature type="domain" description="Carbohydrate kinase PfkB" evidence="6">
    <location>
        <begin position="17"/>
        <end position="313"/>
    </location>
</feature>
<evidence type="ECO:0000313" key="8">
    <source>
        <dbReference type="Proteomes" id="UP001501004"/>
    </source>
</evidence>
<evidence type="ECO:0000313" key="7">
    <source>
        <dbReference type="EMBL" id="GAA3728452.1"/>
    </source>
</evidence>
<keyword evidence="5" id="KW-0067">ATP-binding</keyword>
<reference evidence="8" key="1">
    <citation type="journal article" date="2019" name="Int. J. Syst. Evol. Microbiol.">
        <title>The Global Catalogue of Microorganisms (GCM) 10K type strain sequencing project: providing services to taxonomists for standard genome sequencing and annotation.</title>
        <authorList>
            <consortium name="The Broad Institute Genomics Platform"/>
            <consortium name="The Broad Institute Genome Sequencing Center for Infectious Disease"/>
            <person name="Wu L."/>
            <person name="Ma J."/>
        </authorList>
    </citation>
    <scope>NUCLEOTIDE SEQUENCE [LARGE SCALE GENOMIC DNA]</scope>
    <source>
        <strain evidence="8">JCM 16949</strain>
    </source>
</reference>
<dbReference type="Gene3D" id="3.40.1190.20">
    <property type="match status" value="1"/>
</dbReference>
<accession>A0ABP7EZN2</accession>
<comment type="similarity">
    <text evidence="1">Belongs to the carbohydrate kinase PfkB family.</text>
</comment>
<dbReference type="PANTHER" id="PTHR43085">
    <property type="entry name" value="HEXOKINASE FAMILY MEMBER"/>
    <property type="match status" value="1"/>
</dbReference>
<dbReference type="RefSeq" id="WP_344752736.1">
    <property type="nucleotide sequence ID" value="NZ_BAABAE010000001.1"/>
</dbReference>
<keyword evidence="4 7" id="KW-0418">Kinase</keyword>
<dbReference type="InterPro" id="IPR050306">
    <property type="entry name" value="PfkB_Carbo_kinase"/>
</dbReference>
<evidence type="ECO:0000256" key="3">
    <source>
        <dbReference type="ARBA" id="ARBA00022741"/>
    </source>
</evidence>
<dbReference type="InterPro" id="IPR002173">
    <property type="entry name" value="Carboh/pur_kinase_PfkB_CS"/>
</dbReference>
<evidence type="ECO:0000259" key="6">
    <source>
        <dbReference type="Pfam" id="PF00294"/>
    </source>
</evidence>
<proteinExistence type="inferred from homology"/>
<sequence length="331" mass="34471">MTTVAAAAAPRAPDSPYVVTLGETMALLHNETIGHLAHATELKLGIGGAESNVAIALTRLGTPAHWIGRVGADSLGERVQRELRAEGVGLHANADPDAPTGLMVKERRTAGSSHVWYYRAGSAGSRLSPEDIPEGLIAGAAVLHVTGITPALSASAADAVWEAIGIARDAGVPVSFDVNHRAALWRDRDPGEPGTLYRDLARNATILFAGDDEARLLIPDIDEPLALASAIGELGPTQVVIKRGALGCVAIIDGLQYTQEAVPVKVVDTVGAGDAFVAGYLAELVAGEDAPTRLRTAVTTGAFACLTAGDWEAMPRRHELTLLTADEPVTR</sequence>
<comment type="caution">
    <text evidence="7">The sequence shown here is derived from an EMBL/GenBank/DDBJ whole genome shotgun (WGS) entry which is preliminary data.</text>
</comment>
<keyword evidence="3" id="KW-0547">Nucleotide-binding</keyword>
<dbReference type="GO" id="GO:0016301">
    <property type="term" value="F:kinase activity"/>
    <property type="evidence" value="ECO:0007669"/>
    <property type="project" value="UniProtKB-KW"/>
</dbReference>
<evidence type="ECO:0000256" key="4">
    <source>
        <dbReference type="ARBA" id="ARBA00022777"/>
    </source>
</evidence>
<keyword evidence="8" id="KW-1185">Reference proteome</keyword>
<protein>
    <submittedName>
        <fullName evidence="7">Sugar kinase</fullName>
    </submittedName>
</protein>
<evidence type="ECO:0000256" key="2">
    <source>
        <dbReference type="ARBA" id="ARBA00022679"/>
    </source>
</evidence>
<gene>
    <name evidence="7" type="ORF">GCM10022239_01520</name>
</gene>
<keyword evidence="2" id="KW-0808">Transferase</keyword>
<dbReference type="EMBL" id="BAABAE010000001">
    <property type="protein sequence ID" value="GAA3728452.1"/>
    <property type="molecule type" value="Genomic_DNA"/>
</dbReference>
<dbReference type="PROSITE" id="PS00584">
    <property type="entry name" value="PFKB_KINASES_2"/>
    <property type="match status" value="1"/>
</dbReference>
<dbReference type="SUPFAM" id="SSF53613">
    <property type="entry name" value="Ribokinase-like"/>
    <property type="match status" value="1"/>
</dbReference>
<dbReference type="PANTHER" id="PTHR43085:SF1">
    <property type="entry name" value="PSEUDOURIDINE KINASE-RELATED"/>
    <property type="match status" value="1"/>
</dbReference>
<evidence type="ECO:0000256" key="1">
    <source>
        <dbReference type="ARBA" id="ARBA00010688"/>
    </source>
</evidence>
<name>A0ABP7EZN2_9MICO</name>
<evidence type="ECO:0000256" key="5">
    <source>
        <dbReference type="ARBA" id="ARBA00022840"/>
    </source>
</evidence>
<organism evidence="7 8">
    <name type="scientific">Leifsonella bigeumensis</name>
    <dbReference type="NCBI Taxonomy" id="433643"/>
    <lineage>
        <taxon>Bacteria</taxon>
        <taxon>Bacillati</taxon>
        <taxon>Actinomycetota</taxon>
        <taxon>Actinomycetes</taxon>
        <taxon>Micrococcales</taxon>
        <taxon>Microbacteriaceae</taxon>
        <taxon>Leifsonella</taxon>
    </lineage>
</organism>